<evidence type="ECO:0000313" key="3">
    <source>
        <dbReference type="Proteomes" id="UP000305067"/>
    </source>
</evidence>
<reference evidence="2 3" key="1">
    <citation type="journal article" date="2019" name="Nat. Ecol. Evol.">
        <title>Megaphylogeny resolves global patterns of mushroom evolution.</title>
        <authorList>
            <person name="Varga T."/>
            <person name="Krizsan K."/>
            <person name="Foldi C."/>
            <person name="Dima B."/>
            <person name="Sanchez-Garcia M."/>
            <person name="Sanchez-Ramirez S."/>
            <person name="Szollosi G.J."/>
            <person name="Szarkandi J.G."/>
            <person name="Papp V."/>
            <person name="Albert L."/>
            <person name="Andreopoulos W."/>
            <person name="Angelini C."/>
            <person name="Antonin V."/>
            <person name="Barry K.W."/>
            <person name="Bougher N.L."/>
            <person name="Buchanan P."/>
            <person name="Buyck B."/>
            <person name="Bense V."/>
            <person name="Catcheside P."/>
            <person name="Chovatia M."/>
            <person name="Cooper J."/>
            <person name="Damon W."/>
            <person name="Desjardin D."/>
            <person name="Finy P."/>
            <person name="Geml J."/>
            <person name="Haridas S."/>
            <person name="Hughes K."/>
            <person name="Justo A."/>
            <person name="Karasinski D."/>
            <person name="Kautmanova I."/>
            <person name="Kiss B."/>
            <person name="Kocsube S."/>
            <person name="Kotiranta H."/>
            <person name="LaButti K.M."/>
            <person name="Lechner B.E."/>
            <person name="Liimatainen K."/>
            <person name="Lipzen A."/>
            <person name="Lukacs Z."/>
            <person name="Mihaltcheva S."/>
            <person name="Morgado L.N."/>
            <person name="Niskanen T."/>
            <person name="Noordeloos M.E."/>
            <person name="Ohm R.A."/>
            <person name="Ortiz-Santana B."/>
            <person name="Ovrebo C."/>
            <person name="Racz N."/>
            <person name="Riley R."/>
            <person name="Savchenko A."/>
            <person name="Shiryaev A."/>
            <person name="Soop K."/>
            <person name="Spirin V."/>
            <person name="Szebenyi C."/>
            <person name="Tomsovsky M."/>
            <person name="Tulloss R.E."/>
            <person name="Uehling J."/>
            <person name="Grigoriev I.V."/>
            <person name="Vagvolgyi C."/>
            <person name="Papp T."/>
            <person name="Martin F.M."/>
            <person name="Miettinen O."/>
            <person name="Hibbett D.S."/>
            <person name="Nagy L.G."/>
        </authorList>
    </citation>
    <scope>NUCLEOTIDE SEQUENCE [LARGE SCALE GENOMIC DNA]</scope>
    <source>
        <strain evidence="2 3">CBS 309.79</strain>
    </source>
</reference>
<evidence type="ECO:0000313" key="2">
    <source>
        <dbReference type="EMBL" id="TFK99668.1"/>
    </source>
</evidence>
<feature type="compositionally biased region" description="Basic and acidic residues" evidence="1">
    <location>
        <begin position="76"/>
        <end position="90"/>
    </location>
</feature>
<dbReference type="EMBL" id="ML178832">
    <property type="protein sequence ID" value="TFK99668.1"/>
    <property type="molecule type" value="Genomic_DNA"/>
</dbReference>
<organism evidence="2 3">
    <name type="scientific">Pterulicium gracile</name>
    <dbReference type="NCBI Taxonomy" id="1884261"/>
    <lineage>
        <taxon>Eukaryota</taxon>
        <taxon>Fungi</taxon>
        <taxon>Dikarya</taxon>
        <taxon>Basidiomycota</taxon>
        <taxon>Agaricomycotina</taxon>
        <taxon>Agaricomycetes</taxon>
        <taxon>Agaricomycetidae</taxon>
        <taxon>Agaricales</taxon>
        <taxon>Pleurotineae</taxon>
        <taxon>Pterulaceae</taxon>
        <taxon>Pterulicium</taxon>
    </lineage>
</organism>
<accession>A0A5C3QHM3</accession>
<gene>
    <name evidence="2" type="ORF">BDV98DRAFT_570665</name>
</gene>
<keyword evidence="3" id="KW-1185">Reference proteome</keyword>
<sequence length="101" mass="11339">MCPLQYSPNHPKRQLLRVQTIHPLPLQIKPRILGPLQNPPPAYHPRTYAPHSHPPTSSTTDARDPTPSSPAHRRTHLAEPSRGRSQGECRAARWTMCWSGG</sequence>
<name>A0A5C3QHM3_9AGAR</name>
<dbReference type="AlphaFoldDB" id="A0A5C3QHM3"/>
<feature type="region of interest" description="Disordered" evidence="1">
    <location>
        <begin position="30"/>
        <end position="90"/>
    </location>
</feature>
<protein>
    <submittedName>
        <fullName evidence="2">Uncharacterized protein</fullName>
    </submittedName>
</protein>
<evidence type="ECO:0000256" key="1">
    <source>
        <dbReference type="SAM" id="MobiDB-lite"/>
    </source>
</evidence>
<dbReference type="Proteomes" id="UP000305067">
    <property type="component" value="Unassembled WGS sequence"/>
</dbReference>
<proteinExistence type="predicted"/>